<comment type="caution">
    <text evidence="2">The sequence shown here is derived from an EMBL/GenBank/DDBJ whole genome shotgun (WGS) entry which is preliminary data.</text>
</comment>
<dbReference type="InterPro" id="IPR025959">
    <property type="entry name" value="Winged_HTH_dom"/>
</dbReference>
<dbReference type="AlphaFoldDB" id="A0A5M6ILB4"/>
<dbReference type="Pfam" id="PF13592">
    <property type="entry name" value="HTH_33"/>
    <property type="match status" value="1"/>
</dbReference>
<dbReference type="EMBL" id="VWPK01000060">
    <property type="protein sequence ID" value="KAA5609060.1"/>
    <property type="molecule type" value="Genomic_DNA"/>
</dbReference>
<evidence type="ECO:0000313" key="3">
    <source>
        <dbReference type="Proteomes" id="UP000325255"/>
    </source>
</evidence>
<name>A0A5M6ILB4_9PROT</name>
<proteinExistence type="predicted"/>
<gene>
    <name evidence="2" type="ORF">F1189_25865</name>
</gene>
<accession>A0A5M6ILB4</accession>
<feature type="domain" description="Winged helix-turn helix" evidence="1">
    <location>
        <begin position="120"/>
        <end position="159"/>
    </location>
</feature>
<keyword evidence="3" id="KW-1185">Reference proteome</keyword>
<protein>
    <submittedName>
        <fullName evidence="2">Winged helix-turn-helix domain-containing protein</fullName>
    </submittedName>
</protein>
<sequence length="178" mass="19174">MTTYAGGPDAGEIRIEDGERRGFAMARPLLLRSDSDAVSVRAAARAAKDGGQARRFLALVAICEGSAEAAKIGEVTPQIVRDWVMTFNAAGPAGLIDPGGARCGALAANRPVSVGLGRIQISVSRQTMSRQLRAMGLRKLSVRPRHHAQAEEAIEHFQKVSRLVWRKSPPRRVSPLNE</sequence>
<evidence type="ECO:0000313" key="2">
    <source>
        <dbReference type="EMBL" id="KAA5609060.1"/>
    </source>
</evidence>
<reference evidence="2 3" key="1">
    <citation type="submission" date="2019-09" db="EMBL/GenBank/DDBJ databases">
        <title>Genome sequence of Rhodovastum atsumiense, a diverse member of the Acetobacteraceae family of non-sulfur purple photosynthetic bacteria.</title>
        <authorList>
            <person name="Meyer T."/>
            <person name="Kyndt J."/>
        </authorList>
    </citation>
    <scope>NUCLEOTIDE SEQUENCE [LARGE SCALE GENOMIC DNA]</scope>
    <source>
        <strain evidence="2 3">DSM 21279</strain>
    </source>
</reference>
<dbReference type="OrthoDB" id="2375382at2"/>
<evidence type="ECO:0000259" key="1">
    <source>
        <dbReference type="Pfam" id="PF13592"/>
    </source>
</evidence>
<organism evidence="2 3">
    <name type="scientific">Rhodovastum atsumiense</name>
    <dbReference type="NCBI Taxonomy" id="504468"/>
    <lineage>
        <taxon>Bacteria</taxon>
        <taxon>Pseudomonadati</taxon>
        <taxon>Pseudomonadota</taxon>
        <taxon>Alphaproteobacteria</taxon>
        <taxon>Acetobacterales</taxon>
        <taxon>Acetobacteraceae</taxon>
        <taxon>Rhodovastum</taxon>
    </lineage>
</organism>
<dbReference type="Proteomes" id="UP000325255">
    <property type="component" value="Unassembled WGS sequence"/>
</dbReference>